<dbReference type="GO" id="GO:0051539">
    <property type="term" value="F:4 iron, 4 sulfur cluster binding"/>
    <property type="evidence" value="ECO:0007669"/>
    <property type="project" value="UniProtKB-KW"/>
</dbReference>
<evidence type="ECO:0000256" key="2">
    <source>
        <dbReference type="ARBA" id="ARBA00004496"/>
    </source>
</evidence>
<keyword evidence="10" id="KW-1015">Disulfide bond</keyword>
<keyword evidence="5" id="KW-0479">Metal-binding</keyword>
<dbReference type="PANTHER" id="PTHR38839">
    <property type="entry name" value="TRANSCRIPTIONAL REGULATOR WHID-RELATED"/>
    <property type="match status" value="1"/>
</dbReference>
<keyword evidence="7" id="KW-0411">Iron-sulfur</keyword>
<dbReference type="AlphaFoldDB" id="A0A0L8M0J2"/>
<dbReference type="GO" id="GO:0045454">
    <property type="term" value="P:cell redox homeostasis"/>
    <property type="evidence" value="ECO:0007669"/>
    <property type="project" value="TreeGrafter"/>
</dbReference>
<evidence type="ECO:0000256" key="7">
    <source>
        <dbReference type="ARBA" id="ARBA00023014"/>
    </source>
</evidence>
<evidence type="ECO:0000256" key="4">
    <source>
        <dbReference type="ARBA" id="ARBA00022485"/>
    </source>
</evidence>
<evidence type="ECO:0000256" key="11">
    <source>
        <dbReference type="ARBA" id="ARBA00023163"/>
    </source>
</evidence>
<dbReference type="GO" id="GO:0045892">
    <property type="term" value="P:negative regulation of DNA-templated transcription"/>
    <property type="evidence" value="ECO:0007669"/>
    <property type="project" value="TreeGrafter"/>
</dbReference>
<dbReference type="EMBL" id="LGUV01000400">
    <property type="protein sequence ID" value="KOG43936.1"/>
    <property type="molecule type" value="Genomic_DNA"/>
</dbReference>
<comment type="similarity">
    <text evidence="3">Belongs to the WhiB family.</text>
</comment>
<name>A0A0L8M0J2_STRVG</name>
<dbReference type="InterPro" id="IPR034768">
    <property type="entry name" value="4FE4S_WBL"/>
</dbReference>
<dbReference type="GO" id="GO:0046872">
    <property type="term" value="F:metal ion binding"/>
    <property type="evidence" value="ECO:0007669"/>
    <property type="project" value="UniProtKB-KW"/>
</dbReference>
<dbReference type="PANTHER" id="PTHR38839:SF2">
    <property type="entry name" value="TRANSCRIPTIONAL REGULATOR WHIB7-RELATED"/>
    <property type="match status" value="1"/>
</dbReference>
<dbReference type="PATRIC" id="fig|1961.12.peg.8336"/>
<dbReference type="GO" id="GO:0003677">
    <property type="term" value="F:DNA binding"/>
    <property type="evidence" value="ECO:0007669"/>
    <property type="project" value="UniProtKB-KW"/>
</dbReference>
<comment type="cofactor">
    <cofactor evidence="1">
        <name>[4Fe-4S] cluster</name>
        <dbReference type="ChEBI" id="CHEBI:49883"/>
    </cofactor>
</comment>
<accession>A0A0L8M0J2</accession>
<dbReference type="InterPro" id="IPR003482">
    <property type="entry name" value="Whib"/>
</dbReference>
<evidence type="ECO:0000259" key="12">
    <source>
        <dbReference type="PROSITE" id="PS51674"/>
    </source>
</evidence>
<protein>
    <submittedName>
        <fullName evidence="13">DNA-binding protein</fullName>
    </submittedName>
</protein>
<feature type="domain" description="4Fe-4S Wbl-type" evidence="12">
    <location>
        <begin position="31"/>
        <end position="88"/>
    </location>
</feature>
<keyword evidence="11" id="KW-0804">Transcription</keyword>
<keyword evidence="8" id="KW-0805">Transcription regulation</keyword>
<dbReference type="Proteomes" id="UP000037084">
    <property type="component" value="Unassembled WGS sequence"/>
</dbReference>
<gene>
    <name evidence="13" type="ORF">ADK75_37880</name>
</gene>
<evidence type="ECO:0000256" key="10">
    <source>
        <dbReference type="ARBA" id="ARBA00023157"/>
    </source>
</evidence>
<evidence type="ECO:0000313" key="13">
    <source>
        <dbReference type="EMBL" id="KOG43936.1"/>
    </source>
</evidence>
<keyword evidence="9 13" id="KW-0238">DNA-binding</keyword>
<evidence type="ECO:0000256" key="5">
    <source>
        <dbReference type="ARBA" id="ARBA00022723"/>
    </source>
</evidence>
<proteinExistence type="inferred from homology"/>
<reference evidence="14" key="1">
    <citation type="submission" date="2015-07" db="EMBL/GenBank/DDBJ databases">
        <authorList>
            <consortium name="Consortium for Microbial Forensics and Genomics (microFORGE)"/>
            <person name="Knight B.M."/>
            <person name="Roberts D.P."/>
            <person name="Lin D."/>
            <person name="Hari K."/>
            <person name="Fletcher J."/>
            <person name="Melcher U."/>
            <person name="Blagden T."/>
            <person name="Winegar R.A."/>
        </authorList>
    </citation>
    <scope>NUCLEOTIDE SEQUENCE [LARGE SCALE GENOMIC DNA]</scope>
    <source>
        <strain evidence="14">NRRL B-1447</strain>
    </source>
</reference>
<evidence type="ECO:0000256" key="1">
    <source>
        <dbReference type="ARBA" id="ARBA00001966"/>
    </source>
</evidence>
<keyword evidence="4" id="KW-0004">4Fe-4S</keyword>
<evidence type="ECO:0000256" key="3">
    <source>
        <dbReference type="ARBA" id="ARBA00006597"/>
    </source>
</evidence>
<sequence length="102" mass="11018">MRHPHTASEKSALTSLAALTDAIENLGVHAPCLALDPEVFFSDFSADVDYARAFCRMCPMVDDCLSGALARREPWGVWGGELFVKGVIRAQANPGQAIDARI</sequence>
<evidence type="ECO:0000256" key="6">
    <source>
        <dbReference type="ARBA" id="ARBA00023004"/>
    </source>
</evidence>
<evidence type="ECO:0000256" key="9">
    <source>
        <dbReference type="ARBA" id="ARBA00023125"/>
    </source>
</evidence>
<dbReference type="PROSITE" id="PS51674">
    <property type="entry name" value="4FE4S_WBL"/>
    <property type="match status" value="1"/>
</dbReference>
<dbReference type="Pfam" id="PF02467">
    <property type="entry name" value="Whib"/>
    <property type="match status" value="1"/>
</dbReference>
<dbReference type="GO" id="GO:0005737">
    <property type="term" value="C:cytoplasm"/>
    <property type="evidence" value="ECO:0007669"/>
    <property type="project" value="UniProtKB-SubCell"/>
</dbReference>
<evidence type="ECO:0000313" key="14">
    <source>
        <dbReference type="Proteomes" id="UP000037084"/>
    </source>
</evidence>
<dbReference type="GO" id="GO:0047134">
    <property type="term" value="F:protein-disulfide reductase [NAD(P)H] activity"/>
    <property type="evidence" value="ECO:0007669"/>
    <property type="project" value="TreeGrafter"/>
</dbReference>
<organism evidence="13 14">
    <name type="scientific">Streptomyces virginiae</name>
    <name type="common">Streptomyces cinnamonensis</name>
    <dbReference type="NCBI Taxonomy" id="1961"/>
    <lineage>
        <taxon>Bacteria</taxon>
        <taxon>Bacillati</taxon>
        <taxon>Actinomycetota</taxon>
        <taxon>Actinomycetes</taxon>
        <taxon>Kitasatosporales</taxon>
        <taxon>Streptomycetaceae</taxon>
        <taxon>Streptomyces</taxon>
    </lineage>
</organism>
<keyword evidence="6" id="KW-0408">Iron</keyword>
<evidence type="ECO:0000256" key="8">
    <source>
        <dbReference type="ARBA" id="ARBA00023015"/>
    </source>
</evidence>
<comment type="caution">
    <text evidence="13">The sequence shown here is derived from an EMBL/GenBank/DDBJ whole genome shotgun (WGS) entry which is preliminary data.</text>
</comment>
<comment type="subcellular location">
    <subcellularLocation>
        <location evidence="2">Cytoplasm</location>
    </subcellularLocation>
</comment>